<name>A0ABR7NQD1_9FIRM</name>
<keyword evidence="1" id="KW-0378">Hydrolase</keyword>
<comment type="caution">
    <text evidence="1">The sequence shown here is derived from an EMBL/GenBank/DDBJ whole genome shotgun (WGS) entry which is preliminary data.</text>
</comment>
<accession>A0ABR7NQD1</accession>
<dbReference type="InterPro" id="IPR026002">
    <property type="entry name" value="ATC_hydrolase-like"/>
</dbReference>
<proteinExistence type="predicted"/>
<dbReference type="Proteomes" id="UP000647491">
    <property type="component" value="Unassembled WGS sequence"/>
</dbReference>
<protein>
    <submittedName>
        <fullName evidence="1">L-2-amino-thiazoline-4-carboxylic acid hydrolase</fullName>
    </submittedName>
</protein>
<dbReference type="RefSeq" id="WP_262426989.1">
    <property type="nucleotide sequence ID" value="NZ_JACRTJ010000008.1"/>
</dbReference>
<evidence type="ECO:0000313" key="1">
    <source>
        <dbReference type="EMBL" id="MBC8598323.1"/>
    </source>
</evidence>
<reference evidence="1 2" key="1">
    <citation type="submission" date="2020-08" db="EMBL/GenBank/DDBJ databases">
        <title>Genome public.</title>
        <authorList>
            <person name="Liu C."/>
            <person name="Sun Q."/>
        </authorList>
    </citation>
    <scope>NUCLEOTIDE SEQUENCE [LARGE SCALE GENOMIC DNA]</scope>
    <source>
        <strain evidence="1 2">BX10</strain>
    </source>
</reference>
<dbReference type="EMBL" id="JACRTJ010000008">
    <property type="protein sequence ID" value="MBC8598323.1"/>
    <property type="molecule type" value="Genomic_DNA"/>
</dbReference>
<organism evidence="1 2">
    <name type="scientific">Enterocloster hominis</name>
    <name type="common">ex Liu et al. 2021</name>
    <dbReference type="NCBI Taxonomy" id="2763663"/>
    <lineage>
        <taxon>Bacteria</taxon>
        <taxon>Bacillati</taxon>
        <taxon>Bacillota</taxon>
        <taxon>Clostridia</taxon>
        <taxon>Lachnospirales</taxon>
        <taxon>Lachnospiraceae</taxon>
        <taxon>Enterocloster</taxon>
    </lineage>
</organism>
<dbReference type="GO" id="GO:0016787">
    <property type="term" value="F:hydrolase activity"/>
    <property type="evidence" value="ECO:0007669"/>
    <property type="project" value="UniProtKB-KW"/>
</dbReference>
<evidence type="ECO:0000313" key="2">
    <source>
        <dbReference type="Proteomes" id="UP000647491"/>
    </source>
</evidence>
<keyword evidence="2" id="KW-1185">Reference proteome</keyword>
<sequence length="301" mass="34613">MYSKEEIQIMNLDDNYTLLYPFLVKSLIEHFGEQGEKTAREGTRRFGRDRAETLRNKHLNAGVKINMHSLFAVGPDLPPDPRFKRELQELNPEERVSHTLYCPMAEIWKKYGFMEIGRMYCEEFHNACYSSYAYGYTKVNLAKTLTQKEDEYCAFNVVLRPENLPEELKPVCFEQYDPGYAGPSADIPQAYGKSGFSTLFIKLYYHLASTAEEMLGDAGKAAIGEGLKALAHDAARRIQEQAKEQNEPVNREFVDLNYPLALDPEQEPLWSFYTNEGIRELFVNTFYPVFHGELGILKENA</sequence>
<gene>
    <name evidence="1" type="ORF">H8708_03610</name>
</gene>
<dbReference type="Pfam" id="PF14196">
    <property type="entry name" value="ATC_hydrolase"/>
    <property type="match status" value="1"/>
</dbReference>